<dbReference type="AlphaFoldDB" id="A0A4Q1BRG2"/>
<keyword evidence="2" id="KW-1185">Reference proteome</keyword>
<sequence>MLTLYKLSVEARKQSWVLKDAILPTLLNRYNPTLDRKLRPRTDPLKARRLSFTARELEGTLRPVPIVTYVCPYSGSVSSMETPSLGLPSICAGTDVDTDVNVPWWTFTSIGYPFAFEEPFSHVVEERPAFLDDLRCILPNGTVGKGDDGKSLEAFNRANQSHDPVPDWANGYLQLVSESSSIDFESLDAGHDCEGTVLFILSGDNAQGAKENENVASFSSYVYILFKINFKSLTYRYAPSTISNR</sequence>
<organism evidence="1 2">
    <name type="scientific">Tremella mesenterica</name>
    <name type="common">Jelly fungus</name>
    <dbReference type="NCBI Taxonomy" id="5217"/>
    <lineage>
        <taxon>Eukaryota</taxon>
        <taxon>Fungi</taxon>
        <taxon>Dikarya</taxon>
        <taxon>Basidiomycota</taxon>
        <taxon>Agaricomycotina</taxon>
        <taxon>Tremellomycetes</taxon>
        <taxon>Tremellales</taxon>
        <taxon>Tremellaceae</taxon>
        <taxon>Tremella</taxon>
    </lineage>
</organism>
<name>A0A4Q1BRG2_TREME</name>
<comment type="caution">
    <text evidence="1">The sequence shown here is derived from an EMBL/GenBank/DDBJ whole genome shotgun (WGS) entry which is preliminary data.</text>
</comment>
<evidence type="ECO:0000313" key="2">
    <source>
        <dbReference type="Proteomes" id="UP000289152"/>
    </source>
</evidence>
<accession>A0A4Q1BRG2</accession>
<proteinExistence type="predicted"/>
<dbReference type="InParanoid" id="A0A4Q1BRG2"/>
<dbReference type="Proteomes" id="UP000289152">
    <property type="component" value="Unassembled WGS sequence"/>
</dbReference>
<evidence type="ECO:0000313" key="1">
    <source>
        <dbReference type="EMBL" id="RXK40553.1"/>
    </source>
</evidence>
<dbReference type="EMBL" id="SDIL01000017">
    <property type="protein sequence ID" value="RXK40553.1"/>
    <property type="molecule type" value="Genomic_DNA"/>
</dbReference>
<protein>
    <submittedName>
        <fullName evidence="1">Uncharacterized protein</fullName>
    </submittedName>
</protein>
<reference evidence="1 2" key="1">
    <citation type="submission" date="2016-06" db="EMBL/GenBank/DDBJ databases">
        <title>Evolution of pathogenesis and genome organization in the Tremellales.</title>
        <authorList>
            <person name="Cuomo C."/>
            <person name="Litvintseva A."/>
            <person name="Heitman J."/>
            <person name="Chen Y."/>
            <person name="Sun S."/>
            <person name="Springer D."/>
            <person name="Dromer F."/>
            <person name="Young S."/>
            <person name="Zeng Q."/>
            <person name="Chapman S."/>
            <person name="Gujja S."/>
            <person name="Saif S."/>
            <person name="Birren B."/>
        </authorList>
    </citation>
    <scope>NUCLEOTIDE SEQUENCE [LARGE SCALE GENOMIC DNA]</scope>
    <source>
        <strain evidence="1 2">ATCC 28783</strain>
    </source>
</reference>
<dbReference type="VEuPathDB" id="FungiDB:TREMEDRAFT_58268"/>
<gene>
    <name evidence="1" type="ORF">M231_02205</name>
</gene>